<evidence type="ECO:0000313" key="3">
    <source>
        <dbReference type="EMBL" id="CAA9574655.1"/>
    </source>
</evidence>
<protein>
    <recommendedName>
        <fullName evidence="2">NERD domain-containing protein</fullName>
    </recommendedName>
</protein>
<feature type="transmembrane region" description="Helical" evidence="1">
    <location>
        <begin position="20"/>
        <end position="37"/>
    </location>
</feature>
<name>A0A6J4VC14_9BACT</name>
<dbReference type="EMBL" id="CADCWG010000290">
    <property type="protein sequence ID" value="CAA9574655.1"/>
    <property type="molecule type" value="Genomic_DNA"/>
</dbReference>
<dbReference type="AlphaFoldDB" id="A0A6J4VC14"/>
<feature type="domain" description="NERD" evidence="2">
    <location>
        <begin position="76"/>
        <end position="181"/>
    </location>
</feature>
<dbReference type="Pfam" id="PF08378">
    <property type="entry name" value="NERD"/>
    <property type="match status" value="1"/>
</dbReference>
<evidence type="ECO:0000256" key="1">
    <source>
        <dbReference type="SAM" id="Phobius"/>
    </source>
</evidence>
<keyword evidence="1" id="KW-0472">Membrane</keyword>
<organism evidence="3">
    <name type="scientific">uncultured Thermomicrobiales bacterium</name>
    <dbReference type="NCBI Taxonomy" id="1645740"/>
    <lineage>
        <taxon>Bacteria</taxon>
        <taxon>Pseudomonadati</taxon>
        <taxon>Thermomicrobiota</taxon>
        <taxon>Thermomicrobia</taxon>
        <taxon>Thermomicrobiales</taxon>
        <taxon>environmental samples</taxon>
    </lineage>
</organism>
<proteinExistence type="predicted"/>
<reference evidence="3" key="1">
    <citation type="submission" date="2020-02" db="EMBL/GenBank/DDBJ databases">
        <authorList>
            <person name="Meier V. D."/>
        </authorList>
    </citation>
    <scope>NUCLEOTIDE SEQUENCE</scope>
    <source>
        <strain evidence="3">AVDCRST_MAG49</strain>
    </source>
</reference>
<evidence type="ECO:0000259" key="2">
    <source>
        <dbReference type="Pfam" id="PF08378"/>
    </source>
</evidence>
<gene>
    <name evidence="3" type="ORF">AVDCRST_MAG49-4043</name>
</gene>
<sequence length="250" mass="27957">MRIVRNVGHVKRRKRVARWMALLGFVLLAGIFVLVLLFPGQVLVAWAVMLIGFFVFNIGMQQVGKWNRPVRNDQVIDHKLDKLSDAYTAIHYAPIGKKVIEHLIVYPGGVLVLTARELSDDVFVKGRRWRKRGVGLRRLFGISGPQLGNPSLETDQAIAAVEGLLAEKQLAVEVGGAVVFTDPRVDVEADKPEYPVLLAEELPEFVRTLPPDPSIRPADRQRIVDVLSLGEELETNAPKARRRPVRRKAA</sequence>
<accession>A0A6J4VC14</accession>
<keyword evidence="1" id="KW-0812">Transmembrane</keyword>
<keyword evidence="1" id="KW-1133">Transmembrane helix</keyword>
<feature type="transmembrane region" description="Helical" evidence="1">
    <location>
        <begin position="43"/>
        <end position="60"/>
    </location>
</feature>
<dbReference type="InterPro" id="IPR011528">
    <property type="entry name" value="NERD"/>
</dbReference>